<accession>A0ABN3BY30</accession>
<protein>
    <recommendedName>
        <fullName evidence="3">TadE-like protein</fullName>
    </recommendedName>
</protein>
<comment type="caution">
    <text evidence="1">The sequence shown here is derived from an EMBL/GenBank/DDBJ whole genome shotgun (WGS) entry which is preliminary data.</text>
</comment>
<gene>
    <name evidence="1" type="ORF">GCM10009849_27910</name>
</gene>
<evidence type="ECO:0000313" key="1">
    <source>
        <dbReference type="EMBL" id="GAA2201853.1"/>
    </source>
</evidence>
<dbReference type="InterPro" id="IPR049790">
    <property type="entry name" value="Rv3655c/TadE"/>
</dbReference>
<proteinExistence type="predicted"/>
<dbReference type="EMBL" id="BAAAQW010000008">
    <property type="protein sequence ID" value="GAA2201853.1"/>
    <property type="molecule type" value="Genomic_DNA"/>
</dbReference>
<dbReference type="NCBIfam" id="NF041390">
    <property type="entry name" value="TadE_Rv3655c"/>
    <property type="match status" value="1"/>
</dbReference>
<organism evidence="1 2">
    <name type="scientific">Sinomonas flava</name>
    <dbReference type="NCBI Taxonomy" id="496857"/>
    <lineage>
        <taxon>Bacteria</taxon>
        <taxon>Bacillati</taxon>
        <taxon>Actinomycetota</taxon>
        <taxon>Actinomycetes</taxon>
        <taxon>Micrococcales</taxon>
        <taxon>Micrococcaceae</taxon>
        <taxon>Sinomonas</taxon>
    </lineage>
</organism>
<dbReference type="Proteomes" id="UP001500432">
    <property type="component" value="Unassembled WGS sequence"/>
</dbReference>
<sequence>MAIPAVILLLGLLLAAVSAGVAQIRVEEAARSAARTLARGDDPDAVAQEVRRIAGGEAEHTVEPGTGTVTVRVTSAVPGPVAAAAGLRVAASATLALEGPR</sequence>
<evidence type="ECO:0008006" key="3">
    <source>
        <dbReference type="Google" id="ProtNLM"/>
    </source>
</evidence>
<name>A0ABN3BY30_9MICC</name>
<reference evidence="1 2" key="1">
    <citation type="journal article" date="2019" name="Int. J. Syst. Evol. Microbiol.">
        <title>The Global Catalogue of Microorganisms (GCM) 10K type strain sequencing project: providing services to taxonomists for standard genome sequencing and annotation.</title>
        <authorList>
            <consortium name="The Broad Institute Genomics Platform"/>
            <consortium name="The Broad Institute Genome Sequencing Center for Infectious Disease"/>
            <person name="Wu L."/>
            <person name="Ma J."/>
        </authorList>
    </citation>
    <scope>NUCLEOTIDE SEQUENCE [LARGE SCALE GENOMIC DNA]</scope>
    <source>
        <strain evidence="1 2">JCM 16034</strain>
    </source>
</reference>
<keyword evidence="2" id="KW-1185">Reference proteome</keyword>
<evidence type="ECO:0000313" key="2">
    <source>
        <dbReference type="Proteomes" id="UP001500432"/>
    </source>
</evidence>